<evidence type="ECO:0000313" key="1">
    <source>
        <dbReference type="EMBL" id="KAJ8013484.1"/>
    </source>
</evidence>
<gene>
    <name evidence="1" type="ORF">DPEC_G00030270</name>
</gene>
<dbReference type="Proteomes" id="UP001157502">
    <property type="component" value="Chromosome 3"/>
</dbReference>
<proteinExistence type="predicted"/>
<protein>
    <submittedName>
        <fullName evidence="1">Uncharacterized protein</fullName>
    </submittedName>
</protein>
<keyword evidence="2" id="KW-1185">Reference proteome</keyword>
<organism evidence="1 2">
    <name type="scientific">Dallia pectoralis</name>
    <name type="common">Alaska blackfish</name>
    <dbReference type="NCBI Taxonomy" id="75939"/>
    <lineage>
        <taxon>Eukaryota</taxon>
        <taxon>Metazoa</taxon>
        <taxon>Chordata</taxon>
        <taxon>Craniata</taxon>
        <taxon>Vertebrata</taxon>
        <taxon>Euteleostomi</taxon>
        <taxon>Actinopterygii</taxon>
        <taxon>Neopterygii</taxon>
        <taxon>Teleostei</taxon>
        <taxon>Protacanthopterygii</taxon>
        <taxon>Esociformes</taxon>
        <taxon>Umbridae</taxon>
        <taxon>Dallia</taxon>
    </lineage>
</organism>
<name>A0ACC2HBW4_DALPE</name>
<evidence type="ECO:0000313" key="2">
    <source>
        <dbReference type="Proteomes" id="UP001157502"/>
    </source>
</evidence>
<comment type="caution">
    <text evidence="1">The sequence shown here is derived from an EMBL/GenBank/DDBJ whole genome shotgun (WGS) entry which is preliminary data.</text>
</comment>
<dbReference type="EMBL" id="CM055730">
    <property type="protein sequence ID" value="KAJ8013484.1"/>
    <property type="molecule type" value="Genomic_DNA"/>
</dbReference>
<sequence>MEKLPLKDSLLKHARFVDVQLRAECGVEDALYFVYRQGFSHSDYIFLSLMIMITKQICLSLYSNQSCTHVVFLRFQELLPFHDPKEQDQVSEEFMEYQLMDIAMPQVPTLFDVKEFWGRMSSTKNKVTGLN</sequence>
<reference evidence="1" key="1">
    <citation type="submission" date="2021-05" db="EMBL/GenBank/DDBJ databases">
        <authorList>
            <person name="Pan Q."/>
            <person name="Jouanno E."/>
            <person name="Zahm M."/>
            <person name="Klopp C."/>
            <person name="Cabau C."/>
            <person name="Louis A."/>
            <person name="Berthelot C."/>
            <person name="Parey E."/>
            <person name="Roest Crollius H."/>
            <person name="Montfort J."/>
            <person name="Robinson-Rechavi M."/>
            <person name="Bouchez O."/>
            <person name="Lampietro C."/>
            <person name="Lopez Roques C."/>
            <person name="Donnadieu C."/>
            <person name="Postlethwait J."/>
            <person name="Bobe J."/>
            <person name="Dillon D."/>
            <person name="Chandos A."/>
            <person name="von Hippel F."/>
            <person name="Guiguen Y."/>
        </authorList>
    </citation>
    <scope>NUCLEOTIDE SEQUENCE</scope>
    <source>
        <strain evidence="1">YG-Jan2019</strain>
    </source>
</reference>
<accession>A0ACC2HBW4</accession>